<name>H3KFP3_9BURK</name>
<evidence type="ECO:0000313" key="2">
    <source>
        <dbReference type="EMBL" id="EHY31070.1"/>
    </source>
</evidence>
<evidence type="ECO:0000256" key="1">
    <source>
        <dbReference type="SAM" id="MobiDB-lite"/>
    </source>
</evidence>
<sequence>MADLVVKEGRSPCRRRARGAGKAFPPSCTRAREARFPPQALT</sequence>
<dbReference type="AlphaFoldDB" id="H3KFP3"/>
<gene>
    <name evidence="2" type="ORF">HMPREF9440_01563</name>
</gene>
<evidence type="ECO:0000313" key="3">
    <source>
        <dbReference type="Proteomes" id="UP000004956"/>
    </source>
</evidence>
<accession>H3KFP3</accession>
<organism evidence="2 3">
    <name type="scientific">Sutterella parvirubra YIT 11816</name>
    <dbReference type="NCBI Taxonomy" id="762967"/>
    <lineage>
        <taxon>Bacteria</taxon>
        <taxon>Pseudomonadati</taxon>
        <taxon>Pseudomonadota</taxon>
        <taxon>Betaproteobacteria</taxon>
        <taxon>Burkholderiales</taxon>
        <taxon>Sutterellaceae</taxon>
        <taxon>Sutterella</taxon>
    </lineage>
</organism>
<proteinExistence type="predicted"/>
<dbReference type="Proteomes" id="UP000004956">
    <property type="component" value="Unassembled WGS sequence"/>
</dbReference>
<dbReference type="HOGENOM" id="CLU_3258837_0_0_4"/>
<reference evidence="2 3" key="1">
    <citation type="submission" date="2011-11" db="EMBL/GenBank/DDBJ databases">
        <authorList>
            <person name="Weinstock G."/>
            <person name="Sodergren E."/>
            <person name="Clifton S."/>
            <person name="Fulton L."/>
            <person name="Fulton B."/>
            <person name="Courtney L."/>
            <person name="Fronick C."/>
            <person name="Harrison M."/>
            <person name="Strong C."/>
            <person name="Farmer C."/>
            <person name="Delahaunty K."/>
            <person name="Markovic C."/>
            <person name="Hall O."/>
            <person name="Minx P."/>
            <person name="Tomlinson C."/>
            <person name="Mitreva M."/>
            <person name="Hou S."/>
            <person name="Chen J."/>
            <person name="Wollam A."/>
            <person name="Pepin K.H."/>
            <person name="Johnson M."/>
            <person name="Bhonagiri V."/>
            <person name="Zhang X."/>
            <person name="Suruliraj S."/>
            <person name="Warren W."/>
            <person name="Chinwalla A."/>
            <person name="Mardis E.R."/>
            <person name="Wilson R.K."/>
        </authorList>
    </citation>
    <scope>NUCLEOTIDE SEQUENCE [LARGE SCALE GENOMIC DNA]</scope>
    <source>
        <strain evidence="2 3">YIT 11816</strain>
    </source>
</reference>
<feature type="region of interest" description="Disordered" evidence="1">
    <location>
        <begin position="1"/>
        <end position="42"/>
    </location>
</feature>
<feature type="compositionally biased region" description="Basic and acidic residues" evidence="1">
    <location>
        <begin position="1"/>
        <end position="11"/>
    </location>
</feature>
<keyword evidence="3" id="KW-1185">Reference proteome</keyword>
<protein>
    <submittedName>
        <fullName evidence="2">Uncharacterized protein</fullName>
    </submittedName>
</protein>
<comment type="caution">
    <text evidence="2">The sequence shown here is derived from an EMBL/GenBank/DDBJ whole genome shotgun (WGS) entry which is preliminary data.</text>
</comment>
<dbReference type="STRING" id="762967.HMPREF9440_01563"/>
<dbReference type="EMBL" id="AFBQ01000232">
    <property type="protein sequence ID" value="EHY31070.1"/>
    <property type="molecule type" value="Genomic_DNA"/>
</dbReference>